<dbReference type="AlphaFoldDB" id="A0A9Q4PYB1"/>
<evidence type="ECO:0000259" key="1">
    <source>
        <dbReference type="Pfam" id="PF00155"/>
    </source>
</evidence>
<protein>
    <submittedName>
        <fullName evidence="2">Aminotransferase class I/II-fold pyridoxal phosphate-dependent enzyme</fullName>
    </submittedName>
</protein>
<evidence type="ECO:0000313" key="2">
    <source>
        <dbReference type="EMBL" id="MDE4908338.1"/>
    </source>
</evidence>
<dbReference type="GO" id="GO:0008483">
    <property type="term" value="F:transaminase activity"/>
    <property type="evidence" value="ECO:0007669"/>
    <property type="project" value="UniProtKB-KW"/>
</dbReference>
<keyword evidence="2" id="KW-0032">Aminotransferase</keyword>
<reference evidence="2" key="1">
    <citation type="submission" date="2022-01" db="EMBL/GenBank/DDBJ databases">
        <title>Draft genome of Methanogenium marinum DSM 15558.</title>
        <authorList>
            <person name="Chen S.-C."/>
            <person name="You Y.-T."/>
        </authorList>
    </citation>
    <scope>NUCLEOTIDE SEQUENCE</scope>
    <source>
        <strain evidence="2">DSM 15558</strain>
    </source>
</reference>
<accession>A0A9Q4PYB1</accession>
<dbReference type="InterPro" id="IPR015424">
    <property type="entry name" value="PyrdxlP-dep_Trfase"/>
</dbReference>
<dbReference type="EMBL" id="JAKELO010000002">
    <property type="protein sequence ID" value="MDE4908338.1"/>
    <property type="molecule type" value="Genomic_DNA"/>
</dbReference>
<keyword evidence="3" id="KW-1185">Reference proteome</keyword>
<feature type="domain" description="Aminotransferase class I/classII large" evidence="1">
    <location>
        <begin position="49"/>
        <end position="352"/>
    </location>
</feature>
<sequence>MQIPPFALERYFGKYEFSAPYMLSAADCETWSAGEIFAMEEGSLDAFCSMRFGYTESQGDPALRDEISAVSGDIGPDRCVIFAGAEEAIYVTMHALLSPGDHVIVLSPVYQSLHEIARHIGAEVSYWQMKEEDGWRPDMAELWSLIRPETKCIVINTPHNPTGFHFPAAELDNLIGIAEEKGIWLFSDEVYRFGEYNSDALLPSVASWYEKGISVGVMSKSFGLAGLRLGWVATQDTDLIRQILAWKDYTTICTSAPAEFLSTLALRHREEIISRNRMIINENRALLAAFFARHPRLFTCQEPWAGPVCFPRFKGKEGAEAFCDTLIRETGVILLPSTVFGIGDHHIRFGFGRRDMVPALAVLEEYLVKNGR</sequence>
<gene>
    <name evidence="2" type="ORF">L0665_06905</name>
</gene>
<dbReference type="Gene3D" id="3.90.1150.10">
    <property type="entry name" value="Aspartate Aminotransferase, domain 1"/>
    <property type="match status" value="1"/>
</dbReference>
<dbReference type="Pfam" id="PF00155">
    <property type="entry name" value="Aminotran_1_2"/>
    <property type="match status" value="1"/>
</dbReference>
<organism evidence="2 3">
    <name type="scientific">Methanogenium marinum</name>
    <dbReference type="NCBI Taxonomy" id="348610"/>
    <lineage>
        <taxon>Archaea</taxon>
        <taxon>Methanobacteriati</taxon>
        <taxon>Methanobacteriota</taxon>
        <taxon>Stenosarchaea group</taxon>
        <taxon>Methanomicrobia</taxon>
        <taxon>Methanomicrobiales</taxon>
        <taxon>Methanomicrobiaceae</taxon>
        <taxon>Methanogenium</taxon>
    </lineage>
</organism>
<keyword evidence="2" id="KW-0808">Transferase</keyword>
<dbReference type="Proteomes" id="UP001143747">
    <property type="component" value="Unassembled WGS sequence"/>
</dbReference>
<dbReference type="PANTHER" id="PTHR43510">
    <property type="entry name" value="AMINOTRANSFERASE FUNCTION, HYPOTHETICAL (EUROFUNG)"/>
    <property type="match status" value="1"/>
</dbReference>
<evidence type="ECO:0000313" key="3">
    <source>
        <dbReference type="Proteomes" id="UP001143747"/>
    </source>
</evidence>
<comment type="caution">
    <text evidence="2">The sequence shown here is derived from an EMBL/GenBank/DDBJ whole genome shotgun (WGS) entry which is preliminary data.</text>
</comment>
<dbReference type="CDD" id="cd00609">
    <property type="entry name" value="AAT_like"/>
    <property type="match status" value="1"/>
</dbReference>
<dbReference type="Gene3D" id="3.40.640.10">
    <property type="entry name" value="Type I PLP-dependent aspartate aminotransferase-like (Major domain)"/>
    <property type="match status" value="1"/>
</dbReference>
<dbReference type="SUPFAM" id="SSF53383">
    <property type="entry name" value="PLP-dependent transferases"/>
    <property type="match status" value="1"/>
</dbReference>
<name>A0A9Q4PYB1_9EURY</name>
<dbReference type="PANTHER" id="PTHR43510:SF1">
    <property type="entry name" value="AMINOTRANSFERASE FUNCTION, HYPOTHETICAL (EUROFUNG)"/>
    <property type="match status" value="1"/>
</dbReference>
<dbReference type="InterPro" id="IPR015421">
    <property type="entry name" value="PyrdxlP-dep_Trfase_major"/>
</dbReference>
<dbReference type="InterPro" id="IPR004839">
    <property type="entry name" value="Aminotransferase_I/II_large"/>
</dbReference>
<dbReference type="InterPro" id="IPR015422">
    <property type="entry name" value="PyrdxlP-dep_Trfase_small"/>
</dbReference>
<proteinExistence type="predicted"/>
<dbReference type="RefSeq" id="WP_274924969.1">
    <property type="nucleotide sequence ID" value="NZ_JAKELO010000002.1"/>
</dbReference>
<dbReference type="GO" id="GO:0030170">
    <property type="term" value="F:pyridoxal phosphate binding"/>
    <property type="evidence" value="ECO:0007669"/>
    <property type="project" value="InterPro"/>
</dbReference>